<evidence type="ECO:0000313" key="3">
    <source>
        <dbReference type="Proteomes" id="UP001144205"/>
    </source>
</evidence>
<reference evidence="2" key="1">
    <citation type="journal article" date="2023" name="Int. J. Syst. Evol. Microbiol.">
        <title>Sinisalibacter aestuarii sp. nov., isolated from estuarine sediment of the Arakawa River.</title>
        <authorList>
            <person name="Arafat S.T."/>
            <person name="Hirano S."/>
            <person name="Sato A."/>
            <person name="Takeuchi K."/>
            <person name="Yasuda T."/>
            <person name="Terahara T."/>
            <person name="Hamada M."/>
            <person name="Kobayashi T."/>
        </authorList>
    </citation>
    <scope>NUCLEOTIDE SEQUENCE</scope>
    <source>
        <strain evidence="2">B-399</strain>
    </source>
</reference>
<organism evidence="2 3">
    <name type="scientific">Sinisalibacter aestuarii</name>
    <dbReference type="NCBI Taxonomy" id="2949426"/>
    <lineage>
        <taxon>Bacteria</taxon>
        <taxon>Pseudomonadati</taxon>
        <taxon>Pseudomonadota</taxon>
        <taxon>Alphaproteobacteria</taxon>
        <taxon>Rhodobacterales</taxon>
        <taxon>Roseobacteraceae</taxon>
        <taxon>Sinisalibacter</taxon>
    </lineage>
</organism>
<comment type="caution">
    <text evidence="2">The sequence shown here is derived from an EMBL/GenBank/DDBJ whole genome shotgun (WGS) entry which is preliminary data.</text>
</comment>
<name>A0ABQ5LTD6_9RHOB</name>
<evidence type="ECO:0000256" key="1">
    <source>
        <dbReference type="SAM" id="Phobius"/>
    </source>
</evidence>
<dbReference type="RefSeq" id="WP_281842288.1">
    <property type="nucleotide sequence ID" value="NZ_BROH01000005.1"/>
</dbReference>
<keyword evidence="3" id="KW-1185">Reference proteome</keyword>
<keyword evidence="1" id="KW-1133">Transmembrane helix</keyword>
<gene>
    <name evidence="2" type="ORF">STA1M1_21190</name>
</gene>
<feature type="transmembrane region" description="Helical" evidence="1">
    <location>
        <begin position="45"/>
        <end position="65"/>
    </location>
</feature>
<evidence type="ECO:0000313" key="2">
    <source>
        <dbReference type="EMBL" id="GKY88250.1"/>
    </source>
</evidence>
<sequence>MKVTTDTPDLLIVEDRPLLIGIMLSLFILVFVGVGLSVTLSGEPLGLIFAIVGGGLGLFAFWAFVQRVQAVFHKPGAWVELRRRTIFGGTTVRHALDEIDRAEIEESRSSDSASTYRVVLVIEAGQSLGRHPVTEAYSSGAGHHRAAEAINRWLDAARADANETPASTGRAR</sequence>
<proteinExistence type="predicted"/>
<keyword evidence="1" id="KW-0812">Transmembrane</keyword>
<dbReference type="Proteomes" id="UP001144205">
    <property type="component" value="Unassembled WGS sequence"/>
</dbReference>
<accession>A0ABQ5LTD6</accession>
<protein>
    <submittedName>
        <fullName evidence="2">Uncharacterized protein</fullName>
    </submittedName>
</protein>
<feature type="transmembrane region" description="Helical" evidence="1">
    <location>
        <begin position="18"/>
        <end position="39"/>
    </location>
</feature>
<keyword evidence="1" id="KW-0472">Membrane</keyword>
<dbReference type="EMBL" id="BROH01000005">
    <property type="protein sequence ID" value="GKY88250.1"/>
    <property type="molecule type" value="Genomic_DNA"/>
</dbReference>